<name>A0ABS2GXZ6_9LACO</name>
<protein>
    <submittedName>
        <fullName evidence="1">DUF1836 domain-containing protein</fullName>
    </submittedName>
</protein>
<sequence>MIKQEFHNWRTKLSKIQLDAWDELPEMDLYVDQVVSFINDHLAGLNVDPLTKSMVNNYVKKGAIMAPIKKKYSAPQIAALFGIVLLKNIYSLDEIKKGIDQLTINNYPKVVYNRFVELFNARLRNEDAPTPSPLTDTNEYMMHLVVDTAFQRILTVQLLKEMQKKETPVKPAKK</sequence>
<gene>
    <name evidence="1" type="ORF">H5975_00700</name>
</gene>
<evidence type="ECO:0000313" key="1">
    <source>
        <dbReference type="EMBL" id="MBM6940018.1"/>
    </source>
</evidence>
<dbReference type="EMBL" id="JACJKU010000004">
    <property type="protein sequence ID" value="MBM6940018.1"/>
    <property type="molecule type" value="Genomic_DNA"/>
</dbReference>
<dbReference type="PANTHER" id="PTHR40056">
    <property type="entry name" value="HYPOTHETICAL CYTOSOLIC PROTEIN"/>
    <property type="match status" value="1"/>
</dbReference>
<dbReference type="Proteomes" id="UP000785625">
    <property type="component" value="Unassembled WGS sequence"/>
</dbReference>
<keyword evidence="2" id="KW-1185">Reference proteome</keyword>
<reference evidence="1 2" key="1">
    <citation type="journal article" date="2021" name="Sci. Rep.">
        <title>The distribution of antibiotic resistance genes in chicken gut microbiota commensals.</title>
        <authorList>
            <person name="Juricova H."/>
            <person name="Matiasovicova J."/>
            <person name="Kubasova T."/>
            <person name="Cejkova D."/>
            <person name="Rychlik I."/>
        </authorList>
    </citation>
    <scope>NUCLEOTIDE SEQUENCE [LARGE SCALE GENOMIC DNA]</scope>
    <source>
        <strain evidence="1 2">An574</strain>
    </source>
</reference>
<dbReference type="InterPro" id="IPR014975">
    <property type="entry name" value="DUF1836"/>
</dbReference>
<comment type="caution">
    <text evidence="1">The sequence shown here is derived from an EMBL/GenBank/DDBJ whole genome shotgun (WGS) entry which is preliminary data.</text>
</comment>
<dbReference type="Pfam" id="PF08876">
    <property type="entry name" value="DUF1836"/>
    <property type="match status" value="1"/>
</dbReference>
<proteinExistence type="predicted"/>
<organism evidence="1 2">
    <name type="scientific">Limosilactobacillus coleohominis</name>
    <dbReference type="NCBI Taxonomy" id="181675"/>
    <lineage>
        <taxon>Bacteria</taxon>
        <taxon>Bacillati</taxon>
        <taxon>Bacillota</taxon>
        <taxon>Bacilli</taxon>
        <taxon>Lactobacillales</taxon>
        <taxon>Lactobacillaceae</taxon>
        <taxon>Limosilactobacillus</taxon>
    </lineage>
</organism>
<evidence type="ECO:0000313" key="2">
    <source>
        <dbReference type="Proteomes" id="UP000785625"/>
    </source>
</evidence>
<dbReference type="PANTHER" id="PTHR40056:SF1">
    <property type="entry name" value="DUF1836 DOMAIN-CONTAINING PROTEIN"/>
    <property type="match status" value="1"/>
</dbReference>
<dbReference type="RefSeq" id="WP_204784468.1">
    <property type="nucleotide sequence ID" value="NZ_CALVGD010000019.1"/>
</dbReference>
<accession>A0ABS2GXZ6</accession>